<comment type="caution">
    <text evidence="3">The sequence shown here is derived from an EMBL/GenBank/DDBJ whole genome shotgun (WGS) entry which is preliminary data.</text>
</comment>
<feature type="region of interest" description="Disordered" evidence="2">
    <location>
        <begin position="216"/>
        <end position="240"/>
    </location>
</feature>
<sequence>MGRDIIQLENAVSIISQEYLLEFTSEYGIPEGLHPELPGPEETIVDFSAGKVGVYTKFFEFANFRIHISQFLFDILGYYQIHLSQLKKHHTVLYKPPGLLEKLEQSIFLGGHISHCHGLAHKRSEGWDANSKLVLRDGYMDLFNFISVMNPTKVKTGTHPRAAHEVPLLTITASRVIDTEDVVATSESSGTPSTIEKSPLDFANEDQPQIITEGMEQKSKLREGGGRHGTTKGTAKEGTTTEILTEDAATAKVNIRFFVGSPELGRTSSIPSMVESPSDFLDQNNITLARQVAMVSQLRLRFEQETKNLKSLLEAEVDIKKSTEAKNVELAKELDSLRAQFSDFQVSNKQFSDQVLNIQVQVMGEEKIKAAFEEFKNYENDKVEQWCAEIDARLDKLSVDFDKELYPHMLTAIAGGHGLRMSEGLNYGIEHGKAGLDLADVKAYDQESNNKLVEALQDLKDLKYPMIDQLEKLKDAPMDLIMASLYLESDTGKDAPQWIRDLRPSSSQLKIPVYPEVRDPEDLWAVKEEILLEDAIAANISWAKKKKKCRVVCRTHGIGFAHHARSDGVPVSAPTVPQGLAILLADAATQTGAADQEKPHLRL</sequence>
<reference evidence="3" key="1">
    <citation type="journal article" date="2019" name="Sci. Rep.">
        <title>Draft genome of Tanacetum cinerariifolium, the natural source of mosquito coil.</title>
        <authorList>
            <person name="Yamashiro T."/>
            <person name="Shiraishi A."/>
            <person name="Satake H."/>
            <person name="Nakayama K."/>
        </authorList>
    </citation>
    <scope>NUCLEOTIDE SEQUENCE</scope>
</reference>
<keyword evidence="1" id="KW-0175">Coiled coil</keyword>
<protein>
    <submittedName>
        <fullName evidence="3">Transposase (Putative), gypsy type</fullName>
    </submittedName>
</protein>
<dbReference type="AlphaFoldDB" id="A0A6L2N0X3"/>
<feature type="coiled-coil region" evidence="1">
    <location>
        <begin position="295"/>
        <end position="340"/>
    </location>
</feature>
<evidence type="ECO:0000256" key="2">
    <source>
        <dbReference type="SAM" id="MobiDB-lite"/>
    </source>
</evidence>
<organism evidence="3">
    <name type="scientific">Tanacetum cinerariifolium</name>
    <name type="common">Dalmatian daisy</name>
    <name type="synonym">Chrysanthemum cinerariifolium</name>
    <dbReference type="NCBI Taxonomy" id="118510"/>
    <lineage>
        <taxon>Eukaryota</taxon>
        <taxon>Viridiplantae</taxon>
        <taxon>Streptophyta</taxon>
        <taxon>Embryophyta</taxon>
        <taxon>Tracheophyta</taxon>
        <taxon>Spermatophyta</taxon>
        <taxon>Magnoliopsida</taxon>
        <taxon>eudicotyledons</taxon>
        <taxon>Gunneridae</taxon>
        <taxon>Pentapetalae</taxon>
        <taxon>asterids</taxon>
        <taxon>campanulids</taxon>
        <taxon>Asterales</taxon>
        <taxon>Asteraceae</taxon>
        <taxon>Asteroideae</taxon>
        <taxon>Anthemideae</taxon>
        <taxon>Anthemidinae</taxon>
        <taxon>Tanacetum</taxon>
    </lineage>
</organism>
<dbReference type="EMBL" id="BKCJ010007646">
    <property type="protein sequence ID" value="GEU78305.1"/>
    <property type="molecule type" value="Genomic_DNA"/>
</dbReference>
<name>A0A6L2N0X3_TANCI</name>
<proteinExistence type="predicted"/>
<accession>A0A6L2N0X3</accession>
<evidence type="ECO:0000256" key="1">
    <source>
        <dbReference type="SAM" id="Coils"/>
    </source>
</evidence>
<feature type="compositionally biased region" description="Low complexity" evidence="2">
    <location>
        <begin position="231"/>
        <end position="240"/>
    </location>
</feature>
<feature type="compositionally biased region" description="Basic and acidic residues" evidence="2">
    <location>
        <begin position="216"/>
        <end position="226"/>
    </location>
</feature>
<evidence type="ECO:0000313" key="3">
    <source>
        <dbReference type="EMBL" id="GEU78305.1"/>
    </source>
</evidence>
<gene>
    <name evidence="3" type="ORF">Tci_050283</name>
</gene>